<name>A0A2H3JSN2_WOLCO</name>
<feature type="compositionally biased region" description="Low complexity" evidence="1">
    <location>
        <begin position="195"/>
        <end position="217"/>
    </location>
</feature>
<feature type="compositionally biased region" description="Low complexity" evidence="1">
    <location>
        <begin position="174"/>
        <end position="186"/>
    </location>
</feature>
<evidence type="ECO:0000313" key="3">
    <source>
        <dbReference type="Proteomes" id="UP000218811"/>
    </source>
</evidence>
<feature type="compositionally biased region" description="Low complexity" evidence="1">
    <location>
        <begin position="239"/>
        <end position="269"/>
    </location>
</feature>
<organism evidence="2 3">
    <name type="scientific">Wolfiporia cocos (strain MD-104)</name>
    <name type="common">Brown rot fungus</name>
    <dbReference type="NCBI Taxonomy" id="742152"/>
    <lineage>
        <taxon>Eukaryota</taxon>
        <taxon>Fungi</taxon>
        <taxon>Dikarya</taxon>
        <taxon>Basidiomycota</taxon>
        <taxon>Agaricomycotina</taxon>
        <taxon>Agaricomycetes</taxon>
        <taxon>Polyporales</taxon>
        <taxon>Phaeolaceae</taxon>
        <taxon>Wolfiporia</taxon>
    </lineage>
</organism>
<dbReference type="Proteomes" id="UP000218811">
    <property type="component" value="Unassembled WGS sequence"/>
</dbReference>
<sequence>MTTTWTTRLPSQSNDEAALDDAGVNSVDGDDGMDTPRASKSSLYSRHASIADIEEKDFSDEDVDEVNSRRDCNLDVNCSNEEDDSSGVDTPRANGGSICGKNATAIEIVEGESAGDTAADGAGNRHDHDIMVNNTSDDWDDGDDASETPKASRNSRSTTTVDGEGNEDEGGTFGSALSSGRSTTTGGDDDDDEANSATASTDMQSINSNLSNLNDSLEAALPLNKRRRRKRSEHHASKSKALSHALSSITSSSSEPSAESCDGPSNSSEHNSRRRRTPSIIYHYYEPGGRRSVERALFSSDPISISGNLRNVKGKGATLYTDPDNEGIDISRSDGGTGTKFMTVAPSAFDGNEVVPDNVTVTVPASKQDIARLEQGMALLEGRIITTMAQLVENLPLHPIGGSQPTIMPTTPNLPSAGVAHSFMHAMPRRRTAIPNLVISPRKTRHRPPSANKLQADVREYARHIMNRRDSSSPLRDPPSAEELVAYSRSGILNMTIDTFRVDFNGGAKSRWNAVAAEVFAEGFIASGWYECRDQERIQDAFMAHLKSLKSQYTEQQCGDDQDSPQKMHQRANNARNRRRISLFERRLDACHFHEDLHKFIPVLERMGKEGMSGDESDHQGGQRQYAIMRETWRNNTLLTKWLHILDLLQLHMKFNGMGRAARGNWPRIRKLSSTRPKLAGKPVAGLPLNFYDPEWYAALRDTQRAELGVQPQLDLTIPESMLRLAARYTNVAGSHCQPLDEDDAELDHLVALLWPNTSSE</sequence>
<evidence type="ECO:0000256" key="1">
    <source>
        <dbReference type="SAM" id="MobiDB-lite"/>
    </source>
</evidence>
<evidence type="ECO:0000313" key="2">
    <source>
        <dbReference type="EMBL" id="PCH45160.1"/>
    </source>
</evidence>
<feature type="compositionally biased region" description="Acidic residues" evidence="1">
    <location>
        <begin position="137"/>
        <end position="146"/>
    </location>
</feature>
<feature type="compositionally biased region" description="Polar residues" evidence="1">
    <location>
        <begin position="1"/>
        <end position="15"/>
    </location>
</feature>
<gene>
    <name evidence="2" type="ORF">WOLCODRAFT_159427</name>
</gene>
<proteinExistence type="predicted"/>
<feature type="region of interest" description="Disordered" evidence="1">
    <location>
        <begin position="1"/>
        <end position="98"/>
    </location>
</feature>
<feature type="region of interest" description="Disordered" evidence="1">
    <location>
        <begin position="556"/>
        <end position="575"/>
    </location>
</feature>
<feature type="compositionally biased region" description="Polar residues" evidence="1">
    <location>
        <begin position="149"/>
        <end position="161"/>
    </location>
</feature>
<protein>
    <submittedName>
        <fullName evidence="2">Uncharacterized protein</fullName>
    </submittedName>
</protein>
<dbReference type="EMBL" id="KB468178">
    <property type="protein sequence ID" value="PCH45160.1"/>
    <property type="molecule type" value="Genomic_DNA"/>
</dbReference>
<reference evidence="2 3" key="1">
    <citation type="journal article" date="2012" name="Science">
        <title>The Paleozoic origin of enzymatic lignin decomposition reconstructed from 31 fungal genomes.</title>
        <authorList>
            <person name="Floudas D."/>
            <person name="Binder M."/>
            <person name="Riley R."/>
            <person name="Barry K."/>
            <person name="Blanchette R.A."/>
            <person name="Henrissat B."/>
            <person name="Martinez A.T."/>
            <person name="Otillar R."/>
            <person name="Spatafora J.W."/>
            <person name="Yadav J.S."/>
            <person name="Aerts A."/>
            <person name="Benoit I."/>
            <person name="Boyd A."/>
            <person name="Carlson A."/>
            <person name="Copeland A."/>
            <person name="Coutinho P.M."/>
            <person name="de Vries R.P."/>
            <person name="Ferreira P."/>
            <person name="Findley K."/>
            <person name="Foster B."/>
            <person name="Gaskell J."/>
            <person name="Glotzer D."/>
            <person name="Gorecki P."/>
            <person name="Heitman J."/>
            <person name="Hesse C."/>
            <person name="Hori C."/>
            <person name="Igarashi K."/>
            <person name="Jurgens J.A."/>
            <person name="Kallen N."/>
            <person name="Kersten P."/>
            <person name="Kohler A."/>
            <person name="Kuees U."/>
            <person name="Kumar T.K.A."/>
            <person name="Kuo A."/>
            <person name="LaButti K."/>
            <person name="Larrondo L.F."/>
            <person name="Lindquist E."/>
            <person name="Ling A."/>
            <person name="Lombard V."/>
            <person name="Lucas S."/>
            <person name="Lundell T."/>
            <person name="Martin R."/>
            <person name="McLaughlin D.J."/>
            <person name="Morgenstern I."/>
            <person name="Morin E."/>
            <person name="Murat C."/>
            <person name="Nagy L.G."/>
            <person name="Nolan M."/>
            <person name="Ohm R.A."/>
            <person name="Patyshakuliyeva A."/>
            <person name="Rokas A."/>
            <person name="Ruiz-Duenas F.J."/>
            <person name="Sabat G."/>
            <person name="Salamov A."/>
            <person name="Samejima M."/>
            <person name="Schmutz J."/>
            <person name="Slot J.C."/>
            <person name="St John F."/>
            <person name="Stenlid J."/>
            <person name="Sun H."/>
            <person name="Sun S."/>
            <person name="Syed K."/>
            <person name="Tsang A."/>
            <person name="Wiebenga A."/>
            <person name="Young D."/>
            <person name="Pisabarro A."/>
            <person name="Eastwood D.C."/>
            <person name="Martin F."/>
            <person name="Cullen D."/>
            <person name="Grigoriev I.V."/>
            <person name="Hibbett D.S."/>
        </authorList>
    </citation>
    <scope>NUCLEOTIDE SEQUENCE [LARGE SCALE GENOMIC DNA]</scope>
    <source>
        <strain evidence="2 3">MD-104</strain>
    </source>
</reference>
<feature type="compositionally biased region" description="Acidic residues" evidence="1">
    <location>
        <begin position="52"/>
        <end position="65"/>
    </location>
</feature>
<dbReference type="AlphaFoldDB" id="A0A2H3JSN2"/>
<keyword evidence="3" id="KW-1185">Reference proteome</keyword>
<accession>A0A2H3JSN2</accession>
<dbReference type="OrthoDB" id="3224221at2759"/>
<feature type="compositionally biased region" description="Basic residues" evidence="1">
    <location>
        <begin position="224"/>
        <end position="233"/>
    </location>
</feature>
<feature type="region of interest" description="Disordered" evidence="1">
    <location>
        <begin position="110"/>
        <end position="275"/>
    </location>
</feature>